<gene>
    <name evidence="2" type="ORF">JX360_03095</name>
</gene>
<feature type="transmembrane region" description="Helical" evidence="1">
    <location>
        <begin position="77"/>
        <end position="101"/>
    </location>
</feature>
<keyword evidence="1" id="KW-0812">Transmembrane</keyword>
<organism evidence="2 3">
    <name type="scientific">Thermostichus vulcanus str. 'Rupite'</name>
    <dbReference type="NCBI Taxonomy" id="2813851"/>
    <lineage>
        <taxon>Bacteria</taxon>
        <taxon>Bacillati</taxon>
        <taxon>Cyanobacteriota</taxon>
        <taxon>Cyanophyceae</taxon>
        <taxon>Thermostichales</taxon>
        <taxon>Thermostichaceae</taxon>
        <taxon>Thermostichus</taxon>
    </lineage>
</organism>
<dbReference type="Proteomes" id="UP000830835">
    <property type="component" value="Unassembled WGS sequence"/>
</dbReference>
<accession>A0ABT0C824</accession>
<evidence type="ECO:0000313" key="3">
    <source>
        <dbReference type="Proteomes" id="UP000830835"/>
    </source>
</evidence>
<comment type="caution">
    <text evidence="2">The sequence shown here is derived from an EMBL/GenBank/DDBJ whole genome shotgun (WGS) entry which is preliminary data.</text>
</comment>
<dbReference type="EMBL" id="JAFIRA010000004">
    <property type="protein sequence ID" value="MCJ2541901.1"/>
    <property type="molecule type" value="Genomic_DNA"/>
</dbReference>
<keyword evidence="1" id="KW-1133">Transmembrane helix</keyword>
<name>A0ABT0C824_THEVL</name>
<feature type="transmembrane region" description="Helical" evidence="1">
    <location>
        <begin position="38"/>
        <end position="57"/>
    </location>
</feature>
<evidence type="ECO:0000313" key="2">
    <source>
        <dbReference type="EMBL" id="MCJ2541901.1"/>
    </source>
</evidence>
<proteinExistence type="predicted"/>
<keyword evidence="1" id="KW-0472">Membrane</keyword>
<keyword evidence="3" id="KW-1185">Reference proteome</keyword>
<evidence type="ECO:0000256" key="1">
    <source>
        <dbReference type="SAM" id="Phobius"/>
    </source>
</evidence>
<reference evidence="2" key="1">
    <citation type="submission" date="2021-02" db="EMBL/GenBank/DDBJ databases">
        <title>The CRISPR/cas machinery reduction and long-range gene transfer in the hot spring cyanobacterium Synechococcus.</title>
        <authorList>
            <person name="Dvorak P."/>
            <person name="Jahodarova E."/>
            <person name="Hasler P."/>
            <person name="Poulickova A."/>
        </authorList>
    </citation>
    <scope>NUCLEOTIDE SEQUENCE</scope>
    <source>
        <strain evidence="2">Rupite</strain>
    </source>
</reference>
<dbReference type="RefSeq" id="WP_244349108.1">
    <property type="nucleotide sequence ID" value="NZ_JAFIRA010000004.1"/>
</dbReference>
<protein>
    <submittedName>
        <fullName evidence="2">Uncharacterized protein</fullName>
    </submittedName>
</protein>
<sequence length="154" mass="17465">MPAPHGSGSVDGEKASSSSVQSLSPVAKRLLRLYHGGSFVFLGLLWLLVGIPSLWALRVDLGRLFSYFTWTGLRYALFYRPGWPTLGLLLCVSFTMGILIAQSRYELFGLYPIERIMLEQQSRWILSFPVRHPLRRWLVRTLSPQDPQNSAAKD</sequence>